<proteinExistence type="predicted"/>
<protein>
    <submittedName>
        <fullName evidence="2">Uncharacterized protein</fullName>
    </submittedName>
</protein>
<feature type="region of interest" description="Disordered" evidence="1">
    <location>
        <begin position="79"/>
        <end position="102"/>
    </location>
</feature>
<dbReference type="AlphaFoldDB" id="A0A371P7T5"/>
<feature type="compositionally biased region" description="Basic and acidic residues" evidence="1">
    <location>
        <begin position="218"/>
        <end position="231"/>
    </location>
</feature>
<reference evidence="2 3" key="1">
    <citation type="submission" date="2018-08" db="EMBL/GenBank/DDBJ databases">
        <title>Paenibacillus sp. M4BSY-1, whole genome shotgun sequence.</title>
        <authorList>
            <person name="Tuo L."/>
        </authorList>
    </citation>
    <scope>NUCLEOTIDE SEQUENCE [LARGE SCALE GENOMIC DNA]</scope>
    <source>
        <strain evidence="2 3">M4BSY-1</strain>
    </source>
</reference>
<evidence type="ECO:0000313" key="3">
    <source>
        <dbReference type="Proteomes" id="UP000261905"/>
    </source>
</evidence>
<feature type="region of interest" description="Disordered" evidence="1">
    <location>
        <begin position="197"/>
        <end position="250"/>
    </location>
</feature>
<feature type="compositionally biased region" description="Low complexity" evidence="1">
    <location>
        <begin position="232"/>
        <end position="244"/>
    </location>
</feature>
<feature type="region of interest" description="Disordered" evidence="1">
    <location>
        <begin position="1"/>
        <end position="26"/>
    </location>
</feature>
<organism evidence="2 3">
    <name type="scientific">Paenibacillus paeoniae</name>
    <dbReference type="NCBI Taxonomy" id="2292705"/>
    <lineage>
        <taxon>Bacteria</taxon>
        <taxon>Bacillati</taxon>
        <taxon>Bacillota</taxon>
        <taxon>Bacilli</taxon>
        <taxon>Bacillales</taxon>
        <taxon>Paenibacillaceae</taxon>
        <taxon>Paenibacillus</taxon>
    </lineage>
</organism>
<comment type="caution">
    <text evidence="2">The sequence shown here is derived from an EMBL/GenBank/DDBJ whole genome shotgun (WGS) entry which is preliminary data.</text>
</comment>
<dbReference type="OrthoDB" id="2594758at2"/>
<evidence type="ECO:0000256" key="1">
    <source>
        <dbReference type="SAM" id="MobiDB-lite"/>
    </source>
</evidence>
<keyword evidence="3" id="KW-1185">Reference proteome</keyword>
<evidence type="ECO:0000313" key="2">
    <source>
        <dbReference type="EMBL" id="REK71945.1"/>
    </source>
</evidence>
<dbReference type="EMBL" id="QUBQ01000004">
    <property type="protein sequence ID" value="REK71945.1"/>
    <property type="molecule type" value="Genomic_DNA"/>
</dbReference>
<name>A0A371P7T5_9BACL</name>
<accession>A0A371P7T5</accession>
<dbReference type="RefSeq" id="WP_116048298.1">
    <property type="nucleotide sequence ID" value="NZ_QUBQ01000004.1"/>
</dbReference>
<sequence>MTSFSAVSKTDRGINKLTPNSTKDKEMQELYKQRTKLQDEINKVNNNQEMDSKLKMERVKTLTSSMQQIDSRISEIKLENVKKMSPEKGPLNSNTNQSKPGHDPQLAIIIEKSASYSQLTQSVGLRAKMDGEIKTLEGAVRFDRTLLEASPSNDAGKSLMLQNAEETVFKMKREMVQDIHAQRNVVDQKIKELVSEINDIEESSNTHTSPVGDLPEDKEDRNTPSDTKERQASTAASSDSSHSAVIDIRV</sequence>
<dbReference type="Proteomes" id="UP000261905">
    <property type="component" value="Unassembled WGS sequence"/>
</dbReference>
<gene>
    <name evidence="2" type="ORF">DX130_19795</name>
</gene>